<dbReference type="AlphaFoldDB" id="A0A212EGI6"/>
<evidence type="ECO:0000313" key="1">
    <source>
        <dbReference type="EMBL" id="OWR40597.1"/>
    </source>
</evidence>
<comment type="caution">
    <text evidence="1">The sequence shown here is derived from an EMBL/GenBank/DDBJ whole genome shotgun (WGS) entry which is preliminary data.</text>
</comment>
<name>A0A212EGI6_DANPL</name>
<dbReference type="OrthoDB" id="6907970at2759"/>
<keyword evidence="2" id="KW-1185">Reference proteome</keyword>
<dbReference type="KEGG" id="dpl:KGM_206131"/>
<dbReference type="EMBL" id="AGBW02015069">
    <property type="protein sequence ID" value="OWR40597.1"/>
    <property type="molecule type" value="Genomic_DNA"/>
</dbReference>
<organism evidence="1 2">
    <name type="scientific">Danaus plexippus plexippus</name>
    <dbReference type="NCBI Taxonomy" id="278856"/>
    <lineage>
        <taxon>Eukaryota</taxon>
        <taxon>Metazoa</taxon>
        <taxon>Ecdysozoa</taxon>
        <taxon>Arthropoda</taxon>
        <taxon>Hexapoda</taxon>
        <taxon>Insecta</taxon>
        <taxon>Pterygota</taxon>
        <taxon>Neoptera</taxon>
        <taxon>Endopterygota</taxon>
        <taxon>Lepidoptera</taxon>
        <taxon>Glossata</taxon>
        <taxon>Ditrysia</taxon>
        <taxon>Papilionoidea</taxon>
        <taxon>Nymphalidae</taxon>
        <taxon>Danainae</taxon>
        <taxon>Danaini</taxon>
        <taxon>Danaina</taxon>
        <taxon>Danaus</taxon>
        <taxon>Danaus</taxon>
    </lineage>
</organism>
<protein>
    <submittedName>
        <fullName evidence="1">Uncharacterized protein</fullName>
    </submittedName>
</protein>
<accession>A0A212EGI6</accession>
<dbReference type="Proteomes" id="UP000007151">
    <property type="component" value="Unassembled WGS sequence"/>
</dbReference>
<evidence type="ECO:0000313" key="2">
    <source>
        <dbReference type="Proteomes" id="UP000007151"/>
    </source>
</evidence>
<reference evidence="1 2" key="1">
    <citation type="journal article" date="2011" name="Cell">
        <title>The monarch butterfly genome yields insights into long-distance migration.</title>
        <authorList>
            <person name="Zhan S."/>
            <person name="Merlin C."/>
            <person name="Boore J.L."/>
            <person name="Reppert S.M."/>
        </authorList>
    </citation>
    <scope>NUCLEOTIDE SEQUENCE [LARGE SCALE GENOMIC DNA]</scope>
    <source>
        <strain evidence="1">F-2</strain>
    </source>
</reference>
<proteinExistence type="predicted"/>
<sequence>MTVYTENIAKKTLSEYSNYEMSDNRDETELLWAVDDNYENRNRDRNNRVQSDHKQDDGVLASHMSDNMSQGYFLEQRKGNDSASFSEYYLREWEMKAMQKLSMRQNQPVSAAEPDWSPAPPEAFEIGRDFSFDGYDNIECELSRDLNNMGLNHRPRIPAPRPPNQQYYLFETSSNEDGEDCVLSEDSFSYKDMDTTYSP</sequence>
<gene>
    <name evidence="1" type="ORF">KGM_206131</name>
</gene>